<feature type="compositionally biased region" description="Basic and acidic residues" evidence="1">
    <location>
        <begin position="81"/>
        <end position="91"/>
    </location>
</feature>
<organism evidence="2 3">
    <name type="scientific">Fasciolopsis buskii</name>
    <dbReference type="NCBI Taxonomy" id="27845"/>
    <lineage>
        <taxon>Eukaryota</taxon>
        <taxon>Metazoa</taxon>
        <taxon>Spiralia</taxon>
        <taxon>Lophotrochozoa</taxon>
        <taxon>Platyhelminthes</taxon>
        <taxon>Trematoda</taxon>
        <taxon>Digenea</taxon>
        <taxon>Plagiorchiida</taxon>
        <taxon>Echinostomata</taxon>
        <taxon>Echinostomatoidea</taxon>
        <taxon>Fasciolidae</taxon>
        <taxon>Fasciolopsis</taxon>
    </lineage>
</organism>
<gene>
    <name evidence="2" type="ORF">FBUS_09142</name>
</gene>
<feature type="compositionally biased region" description="Polar residues" evidence="1">
    <location>
        <begin position="41"/>
        <end position="54"/>
    </location>
</feature>
<evidence type="ECO:0000256" key="1">
    <source>
        <dbReference type="SAM" id="MobiDB-lite"/>
    </source>
</evidence>
<dbReference type="EMBL" id="LUCM01010824">
    <property type="protein sequence ID" value="KAA0184906.1"/>
    <property type="molecule type" value="Genomic_DNA"/>
</dbReference>
<proteinExistence type="predicted"/>
<protein>
    <submittedName>
        <fullName evidence="2">Uncharacterized protein</fullName>
    </submittedName>
</protein>
<sequence length="239" mass="25605">MSAHRPFQTADSDPESHSELQSMGDTDEQVPAVSVPVATEAQGSPNEQVNSALKSASPHPDVCAKINKPPCKSRKKRVKKRSELIVHEAGRDLSGSESSTPPVILRPSAAELQNTDIGQEQSQQPAQSAMESVPHLGLATVNRPVGELDEIFTSGSSSVVVLSNSEDESEVPSSDPPKSSPRQANARNALASNTVNKNLGKLKLVYFNAELFSFVLSVAVSRLNYRCNNGQQALIFTFA</sequence>
<name>A0A8E0VEG0_9TREM</name>
<feature type="compositionally biased region" description="Basic residues" evidence="1">
    <location>
        <begin position="71"/>
        <end position="80"/>
    </location>
</feature>
<feature type="region of interest" description="Disordered" evidence="1">
    <location>
        <begin position="163"/>
        <end position="185"/>
    </location>
</feature>
<keyword evidence="3" id="KW-1185">Reference proteome</keyword>
<reference evidence="2" key="1">
    <citation type="submission" date="2019-05" db="EMBL/GenBank/DDBJ databases">
        <title>Annotation for the trematode Fasciolopsis buski.</title>
        <authorList>
            <person name="Choi Y.-J."/>
        </authorList>
    </citation>
    <scope>NUCLEOTIDE SEQUENCE</scope>
    <source>
        <strain evidence="2">HT</strain>
        <tissue evidence="2">Whole worm</tissue>
    </source>
</reference>
<dbReference type="AlphaFoldDB" id="A0A8E0VEG0"/>
<accession>A0A8E0VEG0</accession>
<evidence type="ECO:0000313" key="3">
    <source>
        <dbReference type="Proteomes" id="UP000728185"/>
    </source>
</evidence>
<evidence type="ECO:0000313" key="2">
    <source>
        <dbReference type="EMBL" id="KAA0184906.1"/>
    </source>
</evidence>
<comment type="caution">
    <text evidence="2">The sequence shown here is derived from an EMBL/GenBank/DDBJ whole genome shotgun (WGS) entry which is preliminary data.</text>
</comment>
<dbReference type="Proteomes" id="UP000728185">
    <property type="component" value="Unassembled WGS sequence"/>
</dbReference>
<feature type="region of interest" description="Disordered" evidence="1">
    <location>
        <begin position="1"/>
        <end position="103"/>
    </location>
</feature>